<dbReference type="EMBL" id="MDER01000045">
    <property type="protein sequence ID" value="ODP27851.1"/>
    <property type="molecule type" value="Genomic_DNA"/>
</dbReference>
<dbReference type="Pfam" id="PF25191">
    <property type="entry name" value="DUF7832"/>
    <property type="match status" value="1"/>
</dbReference>
<gene>
    <name evidence="2" type="ORF">PTI45_02670</name>
</gene>
<dbReference type="Proteomes" id="UP000094578">
    <property type="component" value="Unassembled WGS sequence"/>
</dbReference>
<evidence type="ECO:0000259" key="1">
    <source>
        <dbReference type="Pfam" id="PF25191"/>
    </source>
</evidence>
<dbReference type="InterPro" id="IPR057154">
    <property type="entry name" value="DUF7832"/>
</dbReference>
<name>A0A1E3L2K9_9BACL</name>
<comment type="caution">
    <text evidence="2">The sequence shown here is derived from an EMBL/GenBank/DDBJ whole genome shotgun (WGS) entry which is preliminary data.</text>
</comment>
<sequence length="254" mass="30272">MGYEVELEKFFTKTGEKSTQYMYFKLEKLSDQRILYIVKGRLLELMRTERETSEHYNNVEDSKIRVDELIQQLIDQGFSQQNVKFLEEADIQYAYLRTRKKSYVYDKAKWHYDNDYPKHLDDFQAYIHTGMFITWAILNNLISAQYIENYSSSIDSVKQGTMSGAKFFEIYLDGTLSSNALSEEGNAFAYKYLNKDDNLYLKDYIDCFTKHLPSEYHVQDSLENYKKIEPIITARYRNFKNISIHEKFTTENEK</sequence>
<feature type="domain" description="DUF7832" evidence="1">
    <location>
        <begin position="104"/>
        <end position="218"/>
    </location>
</feature>
<evidence type="ECO:0000313" key="3">
    <source>
        <dbReference type="Proteomes" id="UP000094578"/>
    </source>
</evidence>
<accession>A0A1E3L2K9</accession>
<reference evidence="2 3" key="1">
    <citation type="submission" date="2016-08" db="EMBL/GenBank/DDBJ databases">
        <title>Genome sequencing of Paenibacillus sp. TI45-13ar, isolated from Korean traditional nuruk.</title>
        <authorList>
            <person name="Kim S.-J."/>
        </authorList>
    </citation>
    <scope>NUCLEOTIDE SEQUENCE [LARGE SCALE GENOMIC DNA]</scope>
    <source>
        <strain evidence="2 3">TI45-13ar</strain>
    </source>
</reference>
<evidence type="ECO:0000313" key="2">
    <source>
        <dbReference type="EMBL" id="ODP27851.1"/>
    </source>
</evidence>
<keyword evidence="3" id="KW-1185">Reference proteome</keyword>
<protein>
    <recommendedName>
        <fullName evidence="1">DUF7832 domain-containing protein</fullName>
    </recommendedName>
</protein>
<organism evidence="2 3">
    <name type="scientific">Paenibacillus nuruki</name>
    <dbReference type="NCBI Taxonomy" id="1886670"/>
    <lineage>
        <taxon>Bacteria</taxon>
        <taxon>Bacillati</taxon>
        <taxon>Bacillota</taxon>
        <taxon>Bacilli</taxon>
        <taxon>Bacillales</taxon>
        <taxon>Paenibacillaceae</taxon>
        <taxon>Paenibacillus</taxon>
    </lineage>
</organism>
<proteinExistence type="predicted"/>
<dbReference type="AlphaFoldDB" id="A0A1E3L2K9"/>
<dbReference type="RefSeq" id="WP_083243528.1">
    <property type="nucleotide sequence ID" value="NZ_MDER01000045.1"/>
</dbReference>
<dbReference type="STRING" id="1886670.PTI45_02670"/>